<keyword evidence="3" id="KW-1185">Reference proteome</keyword>
<dbReference type="PATRIC" id="fig|749414.3.peg.10017"/>
<evidence type="ECO:0000313" key="2">
    <source>
        <dbReference type="EMBL" id="ADI12852.1"/>
    </source>
</evidence>
<reference evidence="2 3" key="1">
    <citation type="journal article" date="2010" name="J. Bacteriol.">
        <title>Genome sequence of the milbemycin-producing bacterium Streptomyces bingchenggensis.</title>
        <authorList>
            <person name="Wang X.J."/>
            <person name="Yan Y.J."/>
            <person name="Zhang B."/>
            <person name="An J."/>
            <person name="Wang J.J."/>
            <person name="Tian J."/>
            <person name="Jiang L."/>
            <person name="Chen Y.H."/>
            <person name="Huang S.X."/>
            <person name="Yin M."/>
            <person name="Zhang J."/>
            <person name="Gao A.L."/>
            <person name="Liu C.X."/>
            <person name="Zhu Z.X."/>
            <person name="Xiang W.S."/>
        </authorList>
    </citation>
    <scope>NUCLEOTIDE SEQUENCE [LARGE SCALE GENOMIC DNA]</scope>
    <source>
        <strain evidence="2 3">BCW-1</strain>
    </source>
</reference>
<evidence type="ECO:0000256" key="1">
    <source>
        <dbReference type="SAM" id="MobiDB-lite"/>
    </source>
</evidence>
<dbReference type="AlphaFoldDB" id="D7CBH5"/>
<dbReference type="Proteomes" id="UP000000377">
    <property type="component" value="Chromosome"/>
</dbReference>
<feature type="region of interest" description="Disordered" evidence="1">
    <location>
        <begin position="1"/>
        <end position="52"/>
    </location>
</feature>
<dbReference type="EMBL" id="CP002047">
    <property type="protein sequence ID" value="ADI12852.1"/>
    <property type="molecule type" value="Genomic_DNA"/>
</dbReference>
<dbReference type="HOGENOM" id="CLU_3085016_0_0_11"/>
<dbReference type="KEGG" id="sbh:SBI_09734"/>
<name>D7CBH5_STRBB</name>
<feature type="compositionally biased region" description="Low complexity" evidence="1">
    <location>
        <begin position="1"/>
        <end position="10"/>
    </location>
</feature>
<evidence type="ECO:0000313" key="3">
    <source>
        <dbReference type="Proteomes" id="UP000000377"/>
    </source>
</evidence>
<feature type="compositionally biased region" description="Polar residues" evidence="1">
    <location>
        <begin position="39"/>
        <end position="52"/>
    </location>
</feature>
<proteinExistence type="predicted"/>
<organism evidence="2 3">
    <name type="scientific">Streptomyces bingchenggensis (strain BCW-1)</name>
    <dbReference type="NCBI Taxonomy" id="749414"/>
    <lineage>
        <taxon>Bacteria</taxon>
        <taxon>Bacillati</taxon>
        <taxon>Actinomycetota</taxon>
        <taxon>Actinomycetes</taxon>
        <taxon>Kitasatosporales</taxon>
        <taxon>Streptomycetaceae</taxon>
        <taxon>Streptomyces</taxon>
    </lineage>
</organism>
<sequence length="52" mass="5900">MSKTRLALGLLDRHLHHLRPPPHHQQNQSQNLTKDYEELSSNVTPTSGAMRG</sequence>
<gene>
    <name evidence="2" type="ordered locus">SBI_09734</name>
</gene>
<protein>
    <submittedName>
        <fullName evidence="2">Uncharacterized protein</fullName>
    </submittedName>
</protein>
<accession>D7CBH5</accession>